<organism evidence="17 18">
    <name type="scientific">Naja naja</name>
    <name type="common">Indian cobra</name>
    <dbReference type="NCBI Taxonomy" id="35670"/>
    <lineage>
        <taxon>Eukaryota</taxon>
        <taxon>Metazoa</taxon>
        <taxon>Chordata</taxon>
        <taxon>Craniata</taxon>
        <taxon>Vertebrata</taxon>
        <taxon>Euteleostomi</taxon>
        <taxon>Lepidosauria</taxon>
        <taxon>Squamata</taxon>
        <taxon>Bifurcata</taxon>
        <taxon>Unidentata</taxon>
        <taxon>Episquamata</taxon>
        <taxon>Toxicofera</taxon>
        <taxon>Serpentes</taxon>
        <taxon>Colubroidea</taxon>
        <taxon>Elapidae</taxon>
        <taxon>Elapinae</taxon>
        <taxon>Naja</taxon>
    </lineage>
</organism>
<dbReference type="InterPro" id="IPR051087">
    <property type="entry name" value="Mitochondrial_ACSM"/>
</dbReference>
<proteinExistence type="inferred from homology"/>
<name>A0A8C6Y189_NAJNA</name>
<evidence type="ECO:0000256" key="10">
    <source>
        <dbReference type="ARBA" id="ARBA00022946"/>
    </source>
</evidence>
<dbReference type="EC" id="6.2.1.2" evidence="13"/>
<comment type="subcellular location">
    <subcellularLocation>
        <location evidence="2">Mitochondrion</location>
    </subcellularLocation>
</comment>
<keyword evidence="5" id="KW-0479">Metal-binding</keyword>
<keyword evidence="12" id="KW-0496">Mitochondrion</keyword>
<dbReference type="InterPro" id="IPR000873">
    <property type="entry name" value="AMP-dep_synth/lig_dom"/>
</dbReference>
<accession>A0A8C6Y189</accession>
<keyword evidence="7" id="KW-0276">Fatty acid metabolism</keyword>
<evidence type="ECO:0000256" key="12">
    <source>
        <dbReference type="ARBA" id="ARBA00023128"/>
    </source>
</evidence>
<dbReference type="GO" id="GO:0006633">
    <property type="term" value="P:fatty acid biosynthetic process"/>
    <property type="evidence" value="ECO:0007669"/>
    <property type="project" value="Ensembl"/>
</dbReference>
<dbReference type="OrthoDB" id="6614653at2759"/>
<evidence type="ECO:0000256" key="6">
    <source>
        <dbReference type="ARBA" id="ARBA00022741"/>
    </source>
</evidence>
<evidence type="ECO:0000313" key="18">
    <source>
        <dbReference type="Proteomes" id="UP000694559"/>
    </source>
</evidence>
<dbReference type="Gene3D" id="3.40.50.12780">
    <property type="entry name" value="N-terminal domain of ligase-like"/>
    <property type="match status" value="2"/>
</dbReference>
<evidence type="ECO:0000256" key="3">
    <source>
        <dbReference type="ARBA" id="ARBA00006432"/>
    </source>
</evidence>
<dbReference type="GO" id="GO:0018729">
    <property type="term" value="F:propionate CoA-transferase activity"/>
    <property type="evidence" value="ECO:0007669"/>
    <property type="project" value="Ensembl"/>
</dbReference>
<evidence type="ECO:0000256" key="14">
    <source>
        <dbReference type="ARBA" id="ARBA00048477"/>
    </source>
</evidence>
<dbReference type="Pfam" id="PF00501">
    <property type="entry name" value="AMP-binding"/>
    <property type="match status" value="2"/>
</dbReference>
<feature type="domain" description="AMP-dependent synthetase/ligase" evidence="15">
    <location>
        <begin position="77"/>
        <end position="144"/>
    </location>
</feature>
<keyword evidence="18" id="KW-1185">Reference proteome</keyword>
<evidence type="ECO:0000256" key="1">
    <source>
        <dbReference type="ARBA" id="ARBA00001936"/>
    </source>
</evidence>
<dbReference type="SUPFAM" id="SSF56801">
    <property type="entry name" value="Acetyl-CoA synthetase-like"/>
    <property type="match status" value="2"/>
</dbReference>
<evidence type="ECO:0000256" key="7">
    <source>
        <dbReference type="ARBA" id="ARBA00022832"/>
    </source>
</evidence>
<keyword evidence="6" id="KW-0547">Nucleotide-binding</keyword>
<keyword evidence="8" id="KW-0067">ATP-binding</keyword>
<dbReference type="PROSITE" id="PS00455">
    <property type="entry name" value="AMP_BINDING"/>
    <property type="match status" value="1"/>
</dbReference>
<dbReference type="Proteomes" id="UP000694559">
    <property type="component" value="Unplaced"/>
</dbReference>
<reference evidence="17" key="2">
    <citation type="submission" date="2025-09" db="UniProtKB">
        <authorList>
            <consortium name="Ensembl"/>
        </authorList>
    </citation>
    <scope>IDENTIFICATION</scope>
</reference>
<dbReference type="GO" id="GO:0006637">
    <property type="term" value="P:acyl-CoA metabolic process"/>
    <property type="evidence" value="ECO:0007669"/>
    <property type="project" value="TreeGrafter"/>
</dbReference>
<dbReference type="PANTHER" id="PTHR43605">
    <property type="entry name" value="ACYL-COENZYME A SYNTHETASE"/>
    <property type="match status" value="1"/>
</dbReference>
<keyword evidence="11" id="KW-0443">Lipid metabolism</keyword>
<evidence type="ECO:0000313" key="17">
    <source>
        <dbReference type="Ensembl" id="ENSNNAP00000021441.1"/>
    </source>
</evidence>
<comment type="cofactor">
    <cofactor evidence="1">
        <name>Mn(2+)</name>
        <dbReference type="ChEBI" id="CHEBI:29035"/>
    </cofactor>
</comment>
<evidence type="ECO:0000256" key="9">
    <source>
        <dbReference type="ARBA" id="ARBA00022842"/>
    </source>
</evidence>
<evidence type="ECO:0000256" key="4">
    <source>
        <dbReference type="ARBA" id="ARBA00022598"/>
    </source>
</evidence>
<sequence>MACVTLTIRCRVSAARILQSICLVSSRSFSQGKTSLAAQNFTDYKSICDQYKPEVPEYFNFAKDVVDNWAQSEKEGRRPSSPALWWVSEQGTQVEWSFVELALESKKAATVLSEQGGLQEGDRVVVILPRIPEWWLLNLACIRTALMMLSGWVMKRLQGNNPAQRQLRTPQSSFWLCSSTIQRLGESRGAVLIPGTTQLTAKDLHHRLEASKAKCVITDSALAPVVDSVASKCPSLKLKFLVSKEPREGWLSFSNMLELASPQHTCVATKSTDPMAIYFTSGTTGAPKMTEHSHASHGIGLGFNGRYWLDLTPSDLIWNTSDTGWAKSAWSSVFAPWSQGAGIFVHHMPRFDPKLVLEMLSKFPITTFCSAPTVYRLLVQHNLRSYKFQNLKHCLSAGEPINPEVMDQWKTETGLDIYEGYGQTETVLVCGTFKGMKIKPGSVGKPTPVYDTQVIDDNGNILPAGTEGDLALRIKPTRPYCLFTQYTDDQERTASTLRGDFYITGDRGFQDEDGYIWLVGRRDDVINSAGYRIGPFEVENALIEHDAVVEAAVVSSPDPIRGEVVKAFVVLAPEYISHDQEALIKELQDYVKTVTAPYKYPRKMEFIPHLPKTISGKIRRNELRKKEWGQA</sequence>
<evidence type="ECO:0000256" key="13">
    <source>
        <dbReference type="ARBA" id="ARBA00039009"/>
    </source>
</evidence>
<dbReference type="InterPro" id="IPR042099">
    <property type="entry name" value="ANL_N_sf"/>
</dbReference>
<dbReference type="PANTHER" id="PTHR43605:SF7">
    <property type="entry name" value="ACYL-COENZYME A SYNTHETASE ACSM3, MITOCHONDRIAL"/>
    <property type="match status" value="1"/>
</dbReference>
<evidence type="ECO:0000256" key="8">
    <source>
        <dbReference type="ARBA" id="ARBA00022840"/>
    </source>
</evidence>
<reference evidence="17" key="1">
    <citation type="submission" date="2025-08" db="UniProtKB">
        <authorList>
            <consortium name="Ensembl"/>
        </authorList>
    </citation>
    <scope>IDENTIFICATION</scope>
</reference>
<keyword evidence="4" id="KW-0436">Ligase</keyword>
<gene>
    <name evidence="17" type="primary">ACSM3</name>
</gene>
<comment type="catalytic activity">
    <reaction evidence="14">
        <text>a medium-chain fatty acid + ATP + CoA = a medium-chain fatty acyl-CoA + AMP + diphosphate</text>
        <dbReference type="Rhea" id="RHEA:48340"/>
        <dbReference type="ChEBI" id="CHEBI:30616"/>
        <dbReference type="ChEBI" id="CHEBI:33019"/>
        <dbReference type="ChEBI" id="CHEBI:57287"/>
        <dbReference type="ChEBI" id="CHEBI:59558"/>
        <dbReference type="ChEBI" id="CHEBI:90546"/>
        <dbReference type="ChEBI" id="CHEBI:456215"/>
        <dbReference type="EC" id="6.2.1.2"/>
    </reaction>
    <physiologicalReaction direction="left-to-right" evidence="14">
        <dbReference type="Rhea" id="RHEA:48341"/>
    </physiologicalReaction>
</comment>
<dbReference type="AlphaFoldDB" id="A0A8C6Y189"/>
<dbReference type="FunFam" id="3.30.300.30:FF:000005">
    <property type="entry name" value="Acyl-coenzyme A synthetase ACSM5, mitochondrial"/>
    <property type="match status" value="1"/>
</dbReference>
<dbReference type="Gene3D" id="3.30.300.30">
    <property type="match status" value="1"/>
</dbReference>
<feature type="domain" description="AMP-dependent synthetase/ligase" evidence="15">
    <location>
        <begin position="189"/>
        <end position="473"/>
    </location>
</feature>
<evidence type="ECO:0000256" key="5">
    <source>
        <dbReference type="ARBA" id="ARBA00022723"/>
    </source>
</evidence>
<protein>
    <recommendedName>
        <fullName evidence="13">medium-chain acyl-CoA ligase</fullName>
        <ecNumber evidence="13">6.2.1.2</ecNumber>
    </recommendedName>
</protein>
<dbReference type="Pfam" id="PF13193">
    <property type="entry name" value="AMP-binding_C"/>
    <property type="match status" value="1"/>
</dbReference>
<dbReference type="InterPro" id="IPR045851">
    <property type="entry name" value="AMP-bd_C_sf"/>
</dbReference>
<feature type="domain" description="AMP-binding enzyme C-terminal" evidence="16">
    <location>
        <begin position="537"/>
        <end position="617"/>
    </location>
</feature>
<evidence type="ECO:0000259" key="15">
    <source>
        <dbReference type="Pfam" id="PF00501"/>
    </source>
</evidence>
<evidence type="ECO:0000256" key="11">
    <source>
        <dbReference type="ARBA" id="ARBA00023098"/>
    </source>
</evidence>
<dbReference type="GO" id="GO:0005524">
    <property type="term" value="F:ATP binding"/>
    <property type="evidence" value="ECO:0007669"/>
    <property type="project" value="UniProtKB-KW"/>
</dbReference>
<comment type="similarity">
    <text evidence="3">Belongs to the ATP-dependent AMP-binding enzyme family.</text>
</comment>
<dbReference type="GO" id="GO:0046872">
    <property type="term" value="F:metal ion binding"/>
    <property type="evidence" value="ECO:0007669"/>
    <property type="project" value="UniProtKB-KW"/>
</dbReference>
<dbReference type="InterPro" id="IPR020845">
    <property type="entry name" value="AMP-binding_CS"/>
</dbReference>
<dbReference type="InterPro" id="IPR025110">
    <property type="entry name" value="AMP-bd_C"/>
</dbReference>
<dbReference type="FunFam" id="3.40.50.12780:FF:000007">
    <property type="entry name" value="Acyl-coenzyme A synthetase ACSM2A, mitochondrial"/>
    <property type="match status" value="1"/>
</dbReference>
<keyword evidence="10" id="KW-0809">Transit peptide</keyword>
<dbReference type="Ensembl" id="ENSNNAT00000022483.1">
    <property type="protein sequence ID" value="ENSNNAP00000021441.1"/>
    <property type="gene ID" value="ENSNNAG00000014196.1"/>
</dbReference>
<dbReference type="GeneTree" id="ENSGT00940000157930"/>
<keyword evidence="9" id="KW-0460">Magnesium</keyword>
<dbReference type="GO" id="GO:0031956">
    <property type="term" value="F:medium-chain fatty acid-CoA ligase activity"/>
    <property type="evidence" value="ECO:0007669"/>
    <property type="project" value="UniProtKB-EC"/>
</dbReference>
<evidence type="ECO:0000256" key="2">
    <source>
        <dbReference type="ARBA" id="ARBA00004173"/>
    </source>
</evidence>
<evidence type="ECO:0000259" key="16">
    <source>
        <dbReference type="Pfam" id="PF13193"/>
    </source>
</evidence>
<dbReference type="GO" id="GO:0004321">
    <property type="term" value="F:fatty-acyl-CoA synthase activity"/>
    <property type="evidence" value="ECO:0007669"/>
    <property type="project" value="TreeGrafter"/>
</dbReference>
<dbReference type="GO" id="GO:0005759">
    <property type="term" value="C:mitochondrial matrix"/>
    <property type="evidence" value="ECO:0007669"/>
    <property type="project" value="Ensembl"/>
</dbReference>
<dbReference type="OMA" id="HAWSNLF"/>